<dbReference type="EMBL" id="MU001512">
    <property type="protein sequence ID" value="KAF2438603.1"/>
    <property type="molecule type" value="Genomic_DNA"/>
</dbReference>
<sequence>MGRRLSTPLANYRPHTAPPHPNSVTFRPIRWEFRVDTTGSSVAGSKAPCPYDPKVIQFFDNFEASTSFCGLGSGLPWSTKQQFPTPCDDCLQGTERAHINVSPSRFARGRSRTQQRRSSTRDANKDATPNRPVEQVSTDLRNSHPRRARTPQPLWQTSLQASRTWNPSPRPPERMGHRPDSPSETFNHLVQVVFNAATRRFEPSIPPPRLHQLSPDISYIHRSEVVAHQAAIRTGRHSPVLEHQARGRTPIDVVGYTYAPGHRDSSATALYSESRIPGAYMPPAPREMPSPTRVRSPFRRESISLAPVERPVLVSRLDQPPFVPALPVGTVLRPVREWARASSAPETHWESVLRHSAVYRAREEGYSPRVPSPLHEQHGAESFGGGSGSSEGRWSHGTMPDEGGNGGELGRGMVNGVGKGPRLRGGAGREDYFSLPVRGDVGLYQQWSPEDEGDGTDLDERQQPDGYFHCKVLPEGYKLDTCMRPTAEMPRLRGGGKHEHSRVPASLFYLAGATGRKPDESITVGAWNSMKPKKRTGGLLGMAMYGYKGGKSHIPKMRSEEAHTEPEPAASVTVGVEVSAGSQAMGSARAVSPAPTPGPETSQDGNEASRTEETPSPKDEGTPDQVAGRDAGEPSNKAAEPVPDRPPTSAGDDVANDAPAAASPEPAAKSPTVDDTSTSEAKVSPAAEATPTATPGNTAEDTLKSGPGDAPLPYPTTPSDTDASGKKDVTLDNKPVQMPLTPEELVDKVVEEMRRKGLVA</sequence>
<organism evidence="2 3">
    <name type="scientific">Karstenula rhodostoma CBS 690.94</name>
    <dbReference type="NCBI Taxonomy" id="1392251"/>
    <lineage>
        <taxon>Eukaryota</taxon>
        <taxon>Fungi</taxon>
        <taxon>Dikarya</taxon>
        <taxon>Ascomycota</taxon>
        <taxon>Pezizomycotina</taxon>
        <taxon>Dothideomycetes</taxon>
        <taxon>Pleosporomycetidae</taxon>
        <taxon>Pleosporales</taxon>
        <taxon>Massarineae</taxon>
        <taxon>Didymosphaeriaceae</taxon>
        <taxon>Karstenula</taxon>
    </lineage>
</organism>
<evidence type="ECO:0000313" key="2">
    <source>
        <dbReference type="EMBL" id="KAF2438603.1"/>
    </source>
</evidence>
<feature type="region of interest" description="Disordered" evidence="1">
    <location>
        <begin position="367"/>
        <end position="428"/>
    </location>
</feature>
<gene>
    <name evidence="2" type="ORF">P171DRAFT_491261</name>
</gene>
<feature type="region of interest" description="Disordered" evidence="1">
    <location>
        <begin position="581"/>
        <end position="743"/>
    </location>
</feature>
<evidence type="ECO:0000256" key="1">
    <source>
        <dbReference type="SAM" id="MobiDB-lite"/>
    </source>
</evidence>
<feature type="compositionally biased region" description="Gly residues" evidence="1">
    <location>
        <begin position="403"/>
        <end position="426"/>
    </location>
</feature>
<reference evidence="2" key="1">
    <citation type="journal article" date="2020" name="Stud. Mycol.">
        <title>101 Dothideomycetes genomes: a test case for predicting lifestyles and emergence of pathogens.</title>
        <authorList>
            <person name="Haridas S."/>
            <person name="Albert R."/>
            <person name="Binder M."/>
            <person name="Bloem J."/>
            <person name="Labutti K."/>
            <person name="Salamov A."/>
            <person name="Andreopoulos B."/>
            <person name="Baker S."/>
            <person name="Barry K."/>
            <person name="Bills G."/>
            <person name="Bluhm B."/>
            <person name="Cannon C."/>
            <person name="Castanera R."/>
            <person name="Culley D."/>
            <person name="Daum C."/>
            <person name="Ezra D."/>
            <person name="Gonzalez J."/>
            <person name="Henrissat B."/>
            <person name="Kuo A."/>
            <person name="Liang C."/>
            <person name="Lipzen A."/>
            <person name="Lutzoni F."/>
            <person name="Magnuson J."/>
            <person name="Mondo S."/>
            <person name="Nolan M."/>
            <person name="Ohm R."/>
            <person name="Pangilinan J."/>
            <person name="Park H.-J."/>
            <person name="Ramirez L."/>
            <person name="Alfaro M."/>
            <person name="Sun H."/>
            <person name="Tritt A."/>
            <person name="Yoshinaga Y."/>
            <person name="Zwiers L.-H."/>
            <person name="Turgeon B."/>
            <person name="Goodwin S."/>
            <person name="Spatafora J."/>
            <person name="Crous P."/>
            <person name="Grigoriev I."/>
        </authorList>
    </citation>
    <scope>NUCLEOTIDE SEQUENCE</scope>
    <source>
        <strain evidence="2">CBS 690.94</strain>
    </source>
</reference>
<dbReference type="Proteomes" id="UP000799764">
    <property type="component" value="Unassembled WGS sequence"/>
</dbReference>
<keyword evidence="3" id="KW-1185">Reference proteome</keyword>
<feature type="region of interest" description="Disordered" evidence="1">
    <location>
        <begin position="101"/>
        <end position="181"/>
    </location>
</feature>
<dbReference type="OrthoDB" id="3801583at2759"/>
<feature type="compositionally biased region" description="Basic and acidic residues" evidence="1">
    <location>
        <begin position="171"/>
        <end position="181"/>
    </location>
</feature>
<feature type="compositionally biased region" description="Low complexity" evidence="1">
    <location>
        <begin position="650"/>
        <end position="668"/>
    </location>
</feature>
<name>A0A9P4P8D6_9PLEO</name>
<feature type="region of interest" description="Disordered" evidence="1">
    <location>
        <begin position="1"/>
        <end position="23"/>
    </location>
</feature>
<feature type="compositionally biased region" description="Low complexity" evidence="1">
    <location>
        <begin position="685"/>
        <end position="699"/>
    </location>
</feature>
<proteinExistence type="predicted"/>
<comment type="caution">
    <text evidence="2">The sequence shown here is derived from an EMBL/GenBank/DDBJ whole genome shotgun (WGS) entry which is preliminary data.</text>
</comment>
<feature type="compositionally biased region" description="Basic and acidic residues" evidence="1">
    <location>
        <begin position="607"/>
        <end position="621"/>
    </location>
</feature>
<feature type="compositionally biased region" description="Polar residues" evidence="1">
    <location>
        <begin position="153"/>
        <end position="167"/>
    </location>
</feature>
<accession>A0A9P4P8D6</accession>
<protein>
    <submittedName>
        <fullName evidence="2">Uncharacterized protein</fullName>
    </submittedName>
</protein>
<dbReference type="AlphaFoldDB" id="A0A9P4P8D6"/>
<evidence type="ECO:0000313" key="3">
    <source>
        <dbReference type="Proteomes" id="UP000799764"/>
    </source>
</evidence>